<sequence length="171" mass="18952" precursor="true">MSLPETSGCKLSLIVAMTREGLIGRDRDLPWKISADLKRFRSLTMGHTIIMGRTTWDSLGRALPGRTSIVLTRKADLVLPEGVLRAGSLDEAIALAAGDSEPFIIGGGEIYRQAMDRVQQLYVTWVEANIEGDTWFPAWDPSKFRLLEETSHPAEGTTPAFTFTRYERAAP</sequence>
<dbReference type="EMBL" id="CP001848">
    <property type="protein sequence ID" value="ADB15990.1"/>
    <property type="molecule type" value="Genomic_DNA"/>
</dbReference>
<protein>
    <recommendedName>
        <fullName evidence="3 8">Dihydrofolate reductase</fullName>
        <ecNumber evidence="3 8">1.5.1.3</ecNumber>
    </recommendedName>
</protein>
<dbReference type="PIRSF" id="PIRSF000194">
    <property type="entry name" value="DHFR"/>
    <property type="match status" value="1"/>
</dbReference>
<evidence type="ECO:0000313" key="12">
    <source>
        <dbReference type="Proteomes" id="UP000001887"/>
    </source>
</evidence>
<keyword evidence="6 8" id="KW-0560">Oxidoreductase</keyword>
<evidence type="ECO:0000256" key="6">
    <source>
        <dbReference type="ARBA" id="ARBA00023002"/>
    </source>
</evidence>
<dbReference type="PROSITE" id="PS51330">
    <property type="entry name" value="DHFR_2"/>
    <property type="match status" value="1"/>
</dbReference>
<evidence type="ECO:0000256" key="4">
    <source>
        <dbReference type="ARBA" id="ARBA00022563"/>
    </source>
</evidence>
<evidence type="ECO:0000256" key="1">
    <source>
        <dbReference type="ARBA" id="ARBA00004903"/>
    </source>
</evidence>
<dbReference type="GO" id="GO:0046655">
    <property type="term" value="P:folic acid metabolic process"/>
    <property type="evidence" value="ECO:0007669"/>
    <property type="project" value="TreeGrafter"/>
</dbReference>
<dbReference type="FunFam" id="3.40.430.10:FF:000001">
    <property type="entry name" value="Dihydrofolate reductase"/>
    <property type="match status" value="1"/>
</dbReference>
<name>D2QWB5_PIRSD</name>
<keyword evidence="12" id="KW-1185">Reference proteome</keyword>
<dbReference type="PRINTS" id="PR00070">
    <property type="entry name" value="DHFR"/>
</dbReference>
<reference evidence="11 12" key="1">
    <citation type="journal article" date="2009" name="Stand. Genomic Sci.">
        <title>Complete genome sequence of Pirellula staleyi type strain (ATCC 27377).</title>
        <authorList>
            <person name="Clum A."/>
            <person name="Tindall B.J."/>
            <person name="Sikorski J."/>
            <person name="Ivanova N."/>
            <person name="Mavrommatis K."/>
            <person name="Lucas S."/>
            <person name="Glavina del Rio T."/>
            <person name="Nolan M."/>
            <person name="Chen F."/>
            <person name="Tice H."/>
            <person name="Pitluck S."/>
            <person name="Cheng J.F."/>
            <person name="Chertkov O."/>
            <person name="Brettin T."/>
            <person name="Han C."/>
            <person name="Detter J.C."/>
            <person name="Kuske C."/>
            <person name="Bruce D."/>
            <person name="Goodwin L."/>
            <person name="Ovchinikova G."/>
            <person name="Pati A."/>
            <person name="Mikhailova N."/>
            <person name="Chen A."/>
            <person name="Palaniappan K."/>
            <person name="Land M."/>
            <person name="Hauser L."/>
            <person name="Chang Y.J."/>
            <person name="Jeffries C.D."/>
            <person name="Chain P."/>
            <person name="Rohde M."/>
            <person name="Goker M."/>
            <person name="Bristow J."/>
            <person name="Eisen J.A."/>
            <person name="Markowitz V."/>
            <person name="Hugenholtz P."/>
            <person name="Kyrpides N.C."/>
            <person name="Klenk H.P."/>
            <person name="Lapidus A."/>
        </authorList>
    </citation>
    <scope>NUCLEOTIDE SEQUENCE [LARGE SCALE GENOMIC DNA]</scope>
    <source>
        <strain evidence="12">ATCC 27377 / DSM 6068 / ICPB 4128</strain>
    </source>
</reference>
<dbReference type="PANTHER" id="PTHR48069:SF3">
    <property type="entry name" value="DIHYDROFOLATE REDUCTASE"/>
    <property type="match status" value="1"/>
</dbReference>
<dbReference type="EC" id="1.5.1.3" evidence="3 8"/>
<accession>D2QWB5</accession>
<dbReference type="Proteomes" id="UP000001887">
    <property type="component" value="Chromosome"/>
</dbReference>
<keyword evidence="4 8" id="KW-0554">One-carbon metabolism</keyword>
<dbReference type="SUPFAM" id="SSF53597">
    <property type="entry name" value="Dihydrofolate reductase-like"/>
    <property type="match status" value="1"/>
</dbReference>
<organism evidence="11 12">
    <name type="scientific">Pirellula staleyi (strain ATCC 27377 / DSM 6068 / ICPB 4128)</name>
    <name type="common">Pirella staleyi</name>
    <dbReference type="NCBI Taxonomy" id="530564"/>
    <lineage>
        <taxon>Bacteria</taxon>
        <taxon>Pseudomonadati</taxon>
        <taxon>Planctomycetota</taxon>
        <taxon>Planctomycetia</taxon>
        <taxon>Pirellulales</taxon>
        <taxon>Pirellulaceae</taxon>
        <taxon>Pirellula</taxon>
    </lineage>
</organism>
<dbReference type="CDD" id="cd00209">
    <property type="entry name" value="DHFR"/>
    <property type="match status" value="1"/>
</dbReference>
<evidence type="ECO:0000256" key="7">
    <source>
        <dbReference type="ARBA" id="ARBA00025067"/>
    </source>
</evidence>
<dbReference type="GO" id="GO:0046452">
    <property type="term" value="P:dihydrofolate metabolic process"/>
    <property type="evidence" value="ECO:0007669"/>
    <property type="project" value="TreeGrafter"/>
</dbReference>
<comment type="function">
    <text evidence="7 8">Key enzyme in folate metabolism. Catalyzes an essential reaction for de novo glycine and purine synthesis, and for DNA precursor synthesis.</text>
</comment>
<dbReference type="STRING" id="530564.Psta_1313"/>
<dbReference type="KEGG" id="psl:Psta_1313"/>
<evidence type="ECO:0000256" key="5">
    <source>
        <dbReference type="ARBA" id="ARBA00022857"/>
    </source>
</evidence>
<dbReference type="eggNOG" id="COG0262">
    <property type="taxonomic scope" value="Bacteria"/>
</dbReference>
<dbReference type="GO" id="GO:0046654">
    <property type="term" value="P:tetrahydrofolate biosynthetic process"/>
    <property type="evidence" value="ECO:0007669"/>
    <property type="project" value="UniProtKB-UniPathway"/>
</dbReference>
<evidence type="ECO:0000256" key="2">
    <source>
        <dbReference type="ARBA" id="ARBA00009539"/>
    </source>
</evidence>
<comment type="catalytic activity">
    <reaction evidence="8">
        <text>(6S)-5,6,7,8-tetrahydrofolate + NADP(+) = 7,8-dihydrofolate + NADPH + H(+)</text>
        <dbReference type="Rhea" id="RHEA:15009"/>
        <dbReference type="ChEBI" id="CHEBI:15378"/>
        <dbReference type="ChEBI" id="CHEBI:57451"/>
        <dbReference type="ChEBI" id="CHEBI:57453"/>
        <dbReference type="ChEBI" id="CHEBI:57783"/>
        <dbReference type="ChEBI" id="CHEBI:58349"/>
        <dbReference type="EC" id="1.5.1.3"/>
    </reaction>
</comment>
<evidence type="ECO:0000259" key="10">
    <source>
        <dbReference type="PROSITE" id="PS51330"/>
    </source>
</evidence>
<dbReference type="InterPro" id="IPR024072">
    <property type="entry name" value="DHFR-like_dom_sf"/>
</dbReference>
<dbReference type="InterPro" id="IPR017925">
    <property type="entry name" value="DHFR_CS"/>
</dbReference>
<evidence type="ECO:0000256" key="8">
    <source>
        <dbReference type="PIRNR" id="PIRNR000194"/>
    </source>
</evidence>
<keyword evidence="5 8" id="KW-0521">NADP</keyword>
<dbReference type="HOGENOM" id="CLU_043966_5_0_0"/>
<dbReference type="GO" id="GO:0004146">
    <property type="term" value="F:dihydrofolate reductase activity"/>
    <property type="evidence" value="ECO:0007669"/>
    <property type="project" value="UniProtKB-EC"/>
</dbReference>
<dbReference type="PROSITE" id="PS00075">
    <property type="entry name" value="DHFR_1"/>
    <property type="match status" value="1"/>
</dbReference>
<dbReference type="GO" id="GO:0006730">
    <property type="term" value="P:one-carbon metabolic process"/>
    <property type="evidence" value="ECO:0007669"/>
    <property type="project" value="UniProtKB-KW"/>
</dbReference>
<dbReference type="PANTHER" id="PTHR48069">
    <property type="entry name" value="DIHYDROFOLATE REDUCTASE"/>
    <property type="match status" value="1"/>
</dbReference>
<evidence type="ECO:0000256" key="3">
    <source>
        <dbReference type="ARBA" id="ARBA00012856"/>
    </source>
</evidence>
<dbReference type="Gene3D" id="3.40.430.10">
    <property type="entry name" value="Dihydrofolate Reductase, subunit A"/>
    <property type="match status" value="1"/>
</dbReference>
<dbReference type="Pfam" id="PF00186">
    <property type="entry name" value="DHFR_1"/>
    <property type="match status" value="1"/>
</dbReference>
<dbReference type="GO" id="GO:0005829">
    <property type="term" value="C:cytosol"/>
    <property type="evidence" value="ECO:0007669"/>
    <property type="project" value="TreeGrafter"/>
</dbReference>
<evidence type="ECO:0000313" key="11">
    <source>
        <dbReference type="EMBL" id="ADB15990.1"/>
    </source>
</evidence>
<dbReference type="GO" id="GO:0070401">
    <property type="term" value="F:NADP+ binding"/>
    <property type="evidence" value="ECO:0007669"/>
    <property type="project" value="UniProtKB-ARBA"/>
</dbReference>
<proteinExistence type="inferred from homology"/>
<dbReference type="UniPathway" id="UPA00077">
    <property type="reaction ID" value="UER00158"/>
</dbReference>
<feature type="domain" description="DHFR" evidence="10">
    <location>
        <begin position="10"/>
        <end position="168"/>
    </location>
</feature>
<gene>
    <name evidence="11" type="ordered locus">Psta_1313</name>
</gene>
<comment type="similarity">
    <text evidence="2 8 9">Belongs to the dihydrofolate reductase family.</text>
</comment>
<comment type="pathway">
    <text evidence="1 8">Cofactor biosynthesis; tetrahydrofolate biosynthesis; 5,6,7,8-tetrahydrofolate from 7,8-dihydrofolate: step 1/1.</text>
</comment>
<evidence type="ECO:0000256" key="9">
    <source>
        <dbReference type="RuleBase" id="RU004474"/>
    </source>
</evidence>
<dbReference type="InterPro" id="IPR012259">
    <property type="entry name" value="DHFR"/>
</dbReference>
<dbReference type="InterPro" id="IPR001796">
    <property type="entry name" value="DHFR_dom"/>
</dbReference>
<dbReference type="AlphaFoldDB" id="D2QWB5"/>